<dbReference type="STRING" id="105231.A0A1Y1I6E5"/>
<evidence type="ECO:0000256" key="7">
    <source>
        <dbReference type="SAM" id="Phobius"/>
    </source>
</evidence>
<feature type="transmembrane region" description="Helical" evidence="7">
    <location>
        <begin position="168"/>
        <end position="187"/>
    </location>
</feature>
<feature type="transmembrane region" description="Helical" evidence="7">
    <location>
        <begin position="33"/>
        <end position="62"/>
    </location>
</feature>
<keyword evidence="4 7" id="KW-1133">Transmembrane helix</keyword>
<feature type="transmembrane region" description="Helical" evidence="7">
    <location>
        <begin position="82"/>
        <end position="104"/>
    </location>
</feature>
<evidence type="ECO:0000256" key="1">
    <source>
        <dbReference type="ARBA" id="ARBA00004651"/>
    </source>
</evidence>
<dbReference type="InterPro" id="IPR032816">
    <property type="entry name" value="VTT_dom"/>
</dbReference>
<keyword evidence="3 7" id="KW-0812">Transmembrane</keyword>
<evidence type="ECO:0000256" key="4">
    <source>
        <dbReference type="ARBA" id="ARBA00022989"/>
    </source>
</evidence>
<dbReference type="PANTHER" id="PTHR12677:SF24">
    <property type="entry name" value="OS07G0655900 PROTEIN"/>
    <property type="match status" value="1"/>
</dbReference>
<gene>
    <name evidence="9" type="ORF">KFL_002150240</name>
</gene>
<dbReference type="OrthoDB" id="166803at2759"/>
<evidence type="ECO:0000313" key="9">
    <source>
        <dbReference type="EMBL" id="GAQ84989.1"/>
    </source>
</evidence>
<evidence type="ECO:0000256" key="2">
    <source>
        <dbReference type="ARBA" id="ARBA00022475"/>
    </source>
</evidence>
<dbReference type="AlphaFoldDB" id="A0A1Y1I6E5"/>
<dbReference type="GO" id="GO:0016020">
    <property type="term" value="C:membrane"/>
    <property type="evidence" value="ECO:0000318"/>
    <property type="project" value="GO_Central"/>
</dbReference>
<organism evidence="9 10">
    <name type="scientific">Klebsormidium nitens</name>
    <name type="common">Green alga</name>
    <name type="synonym">Ulothrix nitens</name>
    <dbReference type="NCBI Taxonomy" id="105231"/>
    <lineage>
        <taxon>Eukaryota</taxon>
        <taxon>Viridiplantae</taxon>
        <taxon>Streptophyta</taxon>
        <taxon>Klebsormidiophyceae</taxon>
        <taxon>Klebsormidiales</taxon>
        <taxon>Klebsormidiaceae</taxon>
        <taxon>Klebsormidium</taxon>
    </lineage>
</organism>
<proteinExistence type="predicted"/>
<feature type="transmembrane region" description="Helical" evidence="7">
    <location>
        <begin position="111"/>
        <end position="135"/>
    </location>
</feature>
<dbReference type="EMBL" id="DF237164">
    <property type="protein sequence ID" value="GAQ84989.1"/>
    <property type="molecule type" value="Genomic_DNA"/>
</dbReference>
<reference evidence="9 10" key="1">
    <citation type="journal article" date="2014" name="Nat. Commun.">
        <title>Klebsormidium flaccidum genome reveals primary factors for plant terrestrial adaptation.</title>
        <authorList>
            <person name="Hori K."/>
            <person name="Maruyama F."/>
            <person name="Fujisawa T."/>
            <person name="Togashi T."/>
            <person name="Yamamoto N."/>
            <person name="Seo M."/>
            <person name="Sato S."/>
            <person name="Yamada T."/>
            <person name="Mori H."/>
            <person name="Tajima N."/>
            <person name="Moriyama T."/>
            <person name="Ikeuchi M."/>
            <person name="Watanabe M."/>
            <person name="Wada H."/>
            <person name="Kobayashi K."/>
            <person name="Saito M."/>
            <person name="Masuda T."/>
            <person name="Sasaki-Sekimoto Y."/>
            <person name="Mashiguchi K."/>
            <person name="Awai K."/>
            <person name="Shimojima M."/>
            <person name="Masuda S."/>
            <person name="Iwai M."/>
            <person name="Nobusawa T."/>
            <person name="Narise T."/>
            <person name="Kondo S."/>
            <person name="Saito H."/>
            <person name="Sato R."/>
            <person name="Murakawa M."/>
            <person name="Ihara Y."/>
            <person name="Oshima-Yamada Y."/>
            <person name="Ohtaka K."/>
            <person name="Satoh M."/>
            <person name="Sonobe K."/>
            <person name="Ishii M."/>
            <person name="Ohtani R."/>
            <person name="Kanamori-Sato M."/>
            <person name="Honoki R."/>
            <person name="Miyazaki D."/>
            <person name="Mochizuki H."/>
            <person name="Umetsu J."/>
            <person name="Higashi K."/>
            <person name="Shibata D."/>
            <person name="Kamiya Y."/>
            <person name="Sato N."/>
            <person name="Nakamura Y."/>
            <person name="Tabata S."/>
            <person name="Ida S."/>
            <person name="Kurokawa K."/>
            <person name="Ohta H."/>
        </authorList>
    </citation>
    <scope>NUCLEOTIDE SEQUENCE [LARGE SCALE GENOMIC DNA]</scope>
    <source>
        <strain evidence="9 10">NIES-2285</strain>
    </source>
</reference>
<evidence type="ECO:0000313" key="10">
    <source>
        <dbReference type="Proteomes" id="UP000054558"/>
    </source>
</evidence>
<sequence>MTAPEQAKVRRPAVGWQRVPYWLRWSQRKLRMVLTSITWGGLLKVASGALLLVGIFAAVTMLPVNRLLQEFLLWLKMDVGPWGPLILILAYIPATILAFPGMILTMGGGYIYGLALGFVLDCIGSTAGATAAFILGRSVGRGYVVSRLKTYPQFQAIQAAIEKSGFRIVILLRLVPLVPFTALNYLLSVTPISIQTYVAASSLGMLPMTFMFVYIGTTIKNISDIGKGDHEYKHWIYLAAGLPAVGMVIALVAAYAKGALQKAMDESVVEGESVPAPDMENQQAPLLETVEP</sequence>
<comment type="subcellular location">
    <subcellularLocation>
        <location evidence="1">Cell membrane</location>
        <topology evidence="1">Multi-pass membrane protein</topology>
    </subcellularLocation>
</comment>
<dbReference type="Proteomes" id="UP000054558">
    <property type="component" value="Unassembled WGS sequence"/>
</dbReference>
<dbReference type="Pfam" id="PF09335">
    <property type="entry name" value="VTT_dom"/>
    <property type="match status" value="1"/>
</dbReference>
<dbReference type="GO" id="GO:0005886">
    <property type="term" value="C:plasma membrane"/>
    <property type="evidence" value="ECO:0007669"/>
    <property type="project" value="UniProtKB-SubCell"/>
</dbReference>
<name>A0A1Y1I6E5_KLENI</name>
<protein>
    <recommendedName>
        <fullName evidence="8">VTT domain-containing protein</fullName>
    </recommendedName>
</protein>
<dbReference type="InterPro" id="IPR015414">
    <property type="entry name" value="TMEM64"/>
</dbReference>
<keyword evidence="10" id="KW-1185">Reference proteome</keyword>
<evidence type="ECO:0000256" key="5">
    <source>
        <dbReference type="ARBA" id="ARBA00023136"/>
    </source>
</evidence>
<accession>A0A1Y1I6E5</accession>
<keyword evidence="2" id="KW-1003">Cell membrane</keyword>
<feature type="region of interest" description="Disordered" evidence="6">
    <location>
        <begin position="271"/>
        <end position="292"/>
    </location>
</feature>
<evidence type="ECO:0000256" key="3">
    <source>
        <dbReference type="ARBA" id="ARBA00022692"/>
    </source>
</evidence>
<feature type="domain" description="VTT" evidence="8">
    <location>
        <begin position="99"/>
        <end position="217"/>
    </location>
</feature>
<dbReference type="OMA" id="FICRDYI"/>
<evidence type="ECO:0000259" key="8">
    <source>
        <dbReference type="Pfam" id="PF09335"/>
    </source>
</evidence>
<feature type="transmembrane region" description="Helical" evidence="7">
    <location>
        <begin position="194"/>
        <end position="215"/>
    </location>
</feature>
<feature type="transmembrane region" description="Helical" evidence="7">
    <location>
        <begin position="235"/>
        <end position="256"/>
    </location>
</feature>
<keyword evidence="5 7" id="KW-0472">Membrane</keyword>
<dbReference type="PANTHER" id="PTHR12677">
    <property type="entry name" value="GOLGI APPARATUS MEMBRANE PROTEIN TVP38-RELATED"/>
    <property type="match status" value="1"/>
</dbReference>
<evidence type="ECO:0000256" key="6">
    <source>
        <dbReference type="SAM" id="MobiDB-lite"/>
    </source>
</evidence>